<feature type="domain" description="Tubulin/FtsZ GTPase" evidence="15">
    <location>
        <begin position="4"/>
        <end position="118"/>
    </location>
</feature>
<comment type="subcellular location">
    <subcellularLocation>
        <location evidence="3">Cell projection</location>
        <location evidence="3">Cilium</location>
    </subcellularLocation>
    <subcellularLocation>
        <location evidence="1">Cytoplasm</location>
        <location evidence="1">Cytoskeleton</location>
        <location evidence="1">Microtubule organizing center</location>
        <location evidence="1">Centrosome</location>
        <location evidence="1">Centriole</location>
    </subcellularLocation>
    <subcellularLocation>
        <location evidence="2">Nucleus</location>
    </subcellularLocation>
</comment>
<keyword evidence="7 14" id="KW-0547">Nucleotide-binding</keyword>
<evidence type="ECO:0000256" key="1">
    <source>
        <dbReference type="ARBA" id="ARBA00004114"/>
    </source>
</evidence>
<dbReference type="SUPFAM" id="SSF55307">
    <property type="entry name" value="Tubulin C-terminal domain-like"/>
    <property type="match status" value="1"/>
</dbReference>
<evidence type="ECO:0000256" key="5">
    <source>
        <dbReference type="ARBA" id="ARBA00014184"/>
    </source>
</evidence>
<keyword evidence="17" id="KW-1185">Reference proteome</keyword>
<dbReference type="InterPro" id="IPR002967">
    <property type="entry name" value="Delta_tubulin"/>
</dbReference>
<evidence type="ECO:0000313" key="17">
    <source>
        <dbReference type="Proteomes" id="UP000515908"/>
    </source>
</evidence>
<evidence type="ECO:0000256" key="10">
    <source>
        <dbReference type="ARBA" id="ARBA00023242"/>
    </source>
</evidence>
<evidence type="ECO:0000256" key="8">
    <source>
        <dbReference type="ARBA" id="ARBA00022794"/>
    </source>
</evidence>
<dbReference type="GO" id="GO:0030030">
    <property type="term" value="P:cell projection organization"/>
    <property type="evidence" value="ECO:0007669"/>
    <property type="project" value="UniProtKB-KW"/>
</dbReference>
<dbReference type="GO" id="GO:0005634">
    <property type="term" value="C:nucleus"/>
    <property type="evidence" value="ECO:0007669"/>
    <property type="project" value="UniProtKB-SubCell"/>
</dbReference>
<dbReference type="EMBL" id="LR877145">
    <property type="protein sequence ID" value="CAD2213081.1"/>
    <property type="molecule type" value="Genomic_DNA"/>
</dbReference>
<name>A0A7G2C1J7_9TRYP</name>
<dbReference type="PRINTS" id="PR01161">
    <property type="entry name" value="TUBULIN"/>
</dbReference>
<comment type="similarity">
    <text evidence="4 14">Belongs to the tubulin family.</text>
</comment>
<keyword evidence="6 14" id="KW-0493">Microtubule</keyword>
<evidence type="ECO:0000256" key="9">
    <source>
        <dbReference type="ARBA" id="ARBA00023134"/>
    </source>
</evidence>
<dbReference type="Proteomes" id="UP000515908">
    <property type="component" value="Chromosome 01"/>
</dbReference>
<evidence type="ECO:0000256" key="2">
    <source>
        <dbReference type="ARBA" id="ARBA00004123"/>
    </source>
</evidence>
<comment type="function">
    <text evidence="13">Acts as a positive regulator of hedgehog signaling and regulates ciliary function.</text>
</comment>
<accession>A0A7G2C1J7</accession>
<dbReference type="GO" id="GO:0005929">
    <property type="term" value="C:cilium"/>
    <property type="evidence" value="ECO:0007669"/>
    <property type="project" value="UniProtKB-SubCell"/>
</dbReference>
<dbReference type="OrthoDB" id="10250004at2759"/>
<gene>
    <name evidence="16" type="ORF">ADEAN_000051700</name>
</gene>
<dbReference type="GO" id="GO:0005874">
    <property type="term" value="C:microtubule"/>
    <property type="evidence" value="ECO:0007669"/>
    <property type="project" value="UniProtKB-KW"/>
</dbReference>
<dbReference type="InterPro" id="IPR008280">
    <property type="entry name" value="Tub_FtsZ_C"/>
</dbReference>
<dbReference type="VEuPathDB" id="TriTrypDB:ADEAN_000051700"/>
<evidence type="ECO:0000256" key="6">
    <source>
        <dbReference type="ARBA" id="ARBA00022701"/>
    </source>
</evidence>
<evidence type="ECO:0000256" key="12">
    <source>
        <dbReference type="ARBA" id="ARBA00030594"/>
    </source>
</evidence>
<proteinExistence type="inferred from homology"/>
<dbReference type="InterPro" id="IPR003008">
    <property type="entry name" value="Tubulin_FtsZ_GTPase"/>
</dbReference>
<evidence type="ECO:0000259" key="15">
    <source>
        <dbReference type="Pfam" id="PF00091"/>
    </source>
</evidence>
<dbReference type="GO" id="GO:0007017">
    <property type="term" value="P:microtubule-based process"/>
    <property type="evidence" value="ECO:0007669"/>
    <property type="project" value="InterPro"/>
</dbReference>
<evidence type="ECO:0000256" key="3">
    <source>
        <dbReference type="ARBA" id="ARBA00004138"/>
    </source>
</evidence>
<reference evidence="16 17" key="1">
    <citation type="submission" date="2020-08" db="EMBL/GenBank/DDBJ databases">
        <authorList>
            <person name="Newling K."/>
            <person name="Davey J."/>
            <person name="Forrester S."/>
        </authorList>
    </citation>
    <scope>NUCLEOTIDE SEQUENCE [LARGE SCALE GENOMIC DNA]</scope>
    <source>
        <strain evidence="17">Crithidia deanei Carvalho (ATCC PRA-265)</strain>
    </source>
</reference>
<keyword evidence="10" id="KW-0539">Nucleus</keyword>
<dbReference type="SUPFAM" id="SSF52490">
    <property type="entry name" value="Tubulin nucleotide-binding domain-like"/>
    <property type="match status" value="1"/>
</dbReference>
<dbReference type="InterPro" id="IPR017975">
    <property type="entry name" value="Tubulin_CS"/>
</dbReference>
<dbReference type="InterPro" id="IPR000217">
    <property type="entry name" value="Tubulin"/>
</dbReference>
<evidence type="ECO:0000256" key="7">
    <source>
        <dbReference type="ARBA" id="ARBA00022741"/>
    </source>
</evidence>
<dbReference type="PANTHER" id="PTHR11588">
    <property type="entry name" value="TUBULIN"/>
    <property type="match status" value="1"/>
</dbReference>
<evidence type="ECO:0000256" key="13">
    <source>
        <dbReference type="ARBA" id="ARBA00046149"/>
    </source>
</evidence>
<dbReference type="GO" id="GO:0005814">
    <property type="term" value="C:centriole"/>
    <property type="evidence" value="ECO:0007669"/>
    <property type="project" value="UniProtKB-SubCell"/>
</dbReference>
<evidence type="ECO:0000256" key="14">
    <source>
        <dbReference type="RuleBase" id="RU000352"/>
    </source>
</evidence>
<evidence type="ECO:0000256" key="4">
    <source>
        <dbReference type="ARBA" id="ARBA00009636"/>
    </source>
</evidence>
<sequence length="369" mass="40831">MRGSGSGNNWAYGYLCQGESCRESIAECLRRESEASDATVTSFHALHSVAGGTGSGVGCVVAEVVKDMFPSASLLHTLVWPFDSGEVVTQWYNIVLSLSTLRDVVDGAYITFNDEVANQLKGRHTNRGMPEKAEVDFAAMNDYISRQLTSLYLPQLLYSVPAPRRFVKTAFQKEMTGEPPSPQRYVVNEDIIEALSLDPAKKFFVGHSFPRLNHGLTNWAAVLEETSRAARRSFSSSPSALYVDADRPLFGWNSPATCLWSLRGFQCKSVGLLELQNLLAVNQENPFPISSVFASPVENAKTHPHAPDQQVNLYGHSPVIADKVNLAIEKVEKFMHVNAFTHHFTRFGMEKSDIMDCVAKLCDTANAYR</sequence>
<dbReference type="PRINTS" id="PR01224">
    <property type="entry name" value="DELTATUBULIN"/>
</dbReference>
<evidence type="ECO:0000313" key="16">
    <source>
        <dbReference type="EMBL" id="CAD2213081.1"/>
    </source>
</evidence>
<keyword evidence="11" id="KW-0966">Cell projection</keyword>
<dbReference type="PROSITE" id="PS00227">
    <property type="entry name" value="TUBULIN"/>
    <property type="match status" value="1"/>
</dbReference>
<dbReference type="GO" id="GO:0005525">
    <property type="term" value="F:GTP binding"/>
    <property type="evidence" value="ECO:0007669"/>
    <property type="project" value="UniProtKB-UniRule"/>
</dbReference>
<evidence type="ECO:0000256" key="11">
    <source>
        <dbReference type="ARBA" id="ARBA00023273"/>
    </source>
</evidence>
<dbReference type="AlphaFoldDB" id="A0A7G2C1J7"/>
<keyword evidence="8" id="KW-0970">Cilium biogenesis/degradation</keyword>
<dbReference type="GO" id="GO:0005200">
    <property type="term" value="F:structural constituent of cytoskeleton"/>
    <property type="evidence" value="ECO:0007669"/>
    <property type="project" value="InterPro"/>
</dbReference>
<protein>
    <recommendedName>
        <fullName evidence="5">Tubulin delta chain</fullName>
    </recommendedName>
    <alternativeName>
        <fullName evidence="12">Delta-tubulin</fullName>
    </alternativeName>
</protein>
<keyword evidence="9 14" id="KW-0342">GTP-binding</keyword>
<dbReference type="Pfam" id="PF00091">
    <property type="entry name" value="Tubulin"/>
    <property type="match status" value="1"/>
</dbReference>
<organism evidence="16 17">
    <name type="scientific">Angomonas deanei</name>
    <dbReference type="NCBI Taxonomy" id="59799"/>
    <lineage>
        <taxon>Eukaryota</taxon>
        <taxon>Discoba</taxon>
        <taxon>Euglenozoa</taxon>
        <taxon>Kinetoplastea</taxon>
        <taxon>Metakinetoplastina</taxon>
        <taxon>Trypanosomatida</taxon>
        <taxon>Trypanosomatidae</taxon>
        <taxon>Strigomonadinae</taxon>
        <taxon>Angomonas</taxon>
    </lineage>
</organism>
<dbReference type="Gene3D" id="3.40.50.1440">
    <property type="entry name" value="Tubulin/FtsZ, GTPase domain"/>
    <property type="match status" value="1"/>
</dbReference>
<dbReference type="InterPro" id="IPR036525">
    <property type="entry name" value="Tubulin/FtsZ_GTPase_sf"/>
</dbReference>